<feature type="region of interest" description="Disordered" evidence="8">
    <location>
        <begin position="1"/>
        <end position="32"/>
    </location>
</feature>
<dbReference type="GO" id="GO:0033214">
    <property type="term" value="P:siderophore-iron import into cell"/>
    <property type="evidence" value="ECO:0007669"/>
    <property type="project" value="TreeGrafter"/>
</dbReference>
<feature type="transmembrane region" description="Helical" evidence="9">
    <location>
        <begin position="186"/>
        <end position="207"/>
    </location>
</feature>
<feature type="transmembrane region" description="Helical" evidence="9">
    <location>
        <begin position="121"/>
        <end position="142"/>
    </location>
</feature>
<feature type="transmembrane region" description="Helical" evidence="9">
    <location>
        <begin position="315"/>
        <end position="335"/>
    </location>
</feature>
<feature type="transmembrane region" description="Helical" evidence="9">
    <location>
        <begin position="275"/>
        <end position="300"/>
    </location>
</feature>
<evidence type="ECO:0000256" key="1">
    <source>
        <dbReference type="ARBA" id="ARBA00004651"/>
    </source>
</evidence>
<proteinExistence type="inferred from homology"/>
<gene>
    <name evidence="10" type="ORF">CIG21_11905</name>
</gene>
<evidence type="ECO:0000256" key="3">
    <source>
        <dbReference type="ARBA" id="ARBA00022448"/>
    </source>
</evidence>
<feature type="transmembrane region" description="Helical" evidence="9">
    <location>
        <begin position="85"/>
        <end position="109"/>
    </location>
</feature>
<evidence type="ECO:0000256" key="6">
    <source>
        <dbReference type="ARBA" id="ARBA00022989"/>
    </source>
</evidence>
<feature type="transmembrane region" description="Helical" evidence="9">
    <location>
        <begin position="227"/>
        <end position="246"/>
    </location>
</feature>
<name>A0A269P9Z9_9CORY</name>
<evidence type="ECO:0000256" key="9">
    <source>
        <dbReference type="SAM" id="Phobius"/>
    </source>
</evidence>
<evidence type="ECO:0000313" key="10">
    <source>
        <dbReference type="EMBL" id="PAJ67933.1"/>
    </source>
</evidence>
<dbReference type="PANTHER" id="PTHR30472:SF25">
    <property type="entry name" value="ABC TRANSPORTER PERMEASE PROTEIN MJ0876-RELATED"/>
    <property type="match status" value="1"/>
</dbReference>
<organism evidence="10 11">
    <name type="scientific">Corynebacterium hadale</name>
    <dbReference type="NCBI Taxonomy" id="2026255"/>
    <lineage>
        <taxon>Bacteria</taxon>
        <taxon>Bacillati</taxon>
        <taxon>Actinomycetota</taxon>
        <taxon>Actinomycetes</taxon>
        <taxon>Mycobacteriales</taxon>
        <taxon>Corynebacteriaceae</taxon>
        <taxon>Corynebacterium</taxon>
    </lineage>
</organism>
<keyword evidence="3" id="KW-0813">Transport</keyword>
<keyword evidence="5 9" id="KW-0812">Transmembrane</keyword>
<dbReference type="Pfam" id="PF01032">
    <property type="entry name" value="FecCD"/>
    <property type="match status" value="1"/>
</dbReference>
<dbReference type="EMBL" id="NQMQ01000038">
    <property type="protein sequence ID" value="PAJ67933.1"/>
    <property type="molecule type" value="Genomic_DNA"/>
</dbReference>
<reference evidence="10 11" key="1">
    <citation type="submission" date="2017-08" db="EMBL/GenBank/DDBJ databases">
        <authorList>
            <person name="de Groot N.N."/>
        </authorList>
    </citation>
    <scope>NUCLEOTIDE SEQUENCE [LARGE SCALE GENOMIC DNA]</scope>
    <source>
        <strain evidence="10 11">NBT06-6</strain>
    </source>
</reference>
<evidence type="ECO:0000256" key="8">
    <source>
        <dbReference type="SAM" id="MobiDB-lite"/>
    </source>
</evidence>
<dbReference type="GO" id="GO:0022857">
    <property type="term" value="F:transmembrane transporter activity"/>
    <property type="evidence" value="ECO:0007669"/>
    <property type="project" value="InterPro"/>
</dbReference>
<comment type="similarity">
    <text evidence="2">Belongs to the binding-protein-dependent transport system permease family. FecCD subfamily.</text>
</comment>
<feature type="transmembrane region" description="Helical" evidence="9">
    <location>
        <begin position="41"/>
        <end position="65"/>
    </location>
</feature>
<keyword evidence="7 9" id="KW-0472">Membrane</keyword>
<protein>
    <submittedName>
        <fullName evidence="10">Iron ABC transporter permease</fullName>
    </submittedName>
</protein>
<dbReference type="SUPFAM" id="SSF81345">
    <property type="entry name" value="ABC transporter involved in vitamin B12 uptake, BtuC"/>
    <property type="match status" value="1"/>
</dbReference>
<keyword evidence="4" id="KW-1003">Cell membrane</keyword>
<dbReference type="PANTHER" id="PTHR30472">
    <property type="entry name" value="FERRIC ENTEROBACTIN TRANSPORT SYSTEM PERMEASE PROTEIN"/>
    <property type="match status" value="1"/>
</dbReference>
<dbReference type="InterPro" id="IPR037294">
    <property type="entry name" value="ABC_BtuC-like"/>
</dbReference>
<dbReference type="Gene3D" id="1.10.3470.10">
    <property type="entry name" value="ABC transporter involved in vitamin B12 uptake, BtuC"/>
    <property type="match status" value="1"/>
</dbReference>
<comment type="subcellular location">
    <subcellularLocation>
        <location evidence="1">Cell membrane</location>
        <topology evidence="1">Multi-pass membrane protein</topology>
    </subcellularLocation>
</comment>
<evidence type="ECO:0000256" key="7">
    <source>
        <dbReference type="ARBA" id="ARBA00023136"/>
    </source>
</evidence>
<feature type="transmembrane region" description="Helical" evidence="9">
    <location>
        <begin position="342"/>
        <end position="364"/>
    </location>
</feature>
<dbReference type="InterPro" id="IPR000522">
    <property type="entry name" value="ABC_transptr_permease_BtuC"/>
</dbReference>
<dbReference type="FunFam" id="1.10.3470.10:FF:000001">
    <property type="entry name" value="Vitamin B12 ABC transporter permease BtuC"/>
    <property type="match status" value="1"/>
</dbReference>
<sequence length="374" mass="39566">MSHGARAQSIATGSEVDDQNSTPQRQRPRSNWYRTASRRKVAIIAGLTALLCVTIAIDFLIGSSLNANEALYVLFHPSDSRPIDWQIIFDIRLPMTVTAVLIGGTLAAAGAEMQTILDNPLAEPYTLGISAAASFGAAFATVSGFTAAGIGAALGMAGSAWVFALAACAVIVLFSRSKSSGTEGMILLGIAIVFLFDALLALMQYLASQTQLEQVVFWTLGSLTRATWPQIGLLAVISLIGIAYFYRNAWTLTAFRMGDDRARSMGINIPKLRTYTLVGVSLMAATAVSMAGTIGFIGLVGPHIARMLVGEDQRFFLTTSIISGALLLTSASVVSKLIQPGAILPVGIITAIVGVPVFVVLIVLRRRPRTVSST</sequence>
<keyword evidence="6 9" id="KW-1133">Transmembrane helix</keyword>
<dbReference type="GO" id="GO:0005886">
    <property type="term" value="C:plasma membrane"/>
    <property type="evidence" value="ECO:0007669"/>
    <property type="project" value="UniProtKB-SubCell"/>
</dbReference>
<dbReference type="CDD" id="cd06550">
    <property type="entry name" value="TM_ABC_iron-siderophores_like"/>
    <property type="match status" value="1"/>
</dbReference>
<evidence type="ECO:0000256" key="2">
    <source>
        <dbReference type="ARBA" id="ARBA00007935"/>
    </source>
</evidence>
<evidence type="ECO:0000313" key="11">
    <source>
        <dbReference type="Proteomes" id="UP000215771"/>
    </source>
</evidence>
<evidence type="ECO:0000256" key="4">
    <source>
        <dbReference type="ARBA" id="ARBA00022475"/>
    </source>
</evidence>
<dbReference type="Proteomes" id="UP000215771">
    <property type="component" value="Unassembled WGS sequence"/>
</dbReference>
<comment type="caution">
    <text evidence="10">The sequence shown here is derived from an EMBL/GenBank/DDBJ whole genome shotgun (WGS) entry which is preliminary data.</text>
</comment>
<accession>A0A269P9Z9</accession>
<dbReference type="AlphaFoldDB" id="A0A269P9Z9"/>
<evidence type="ECO:0000256" key="5">
    <source>
        <dbReference type="ARBA" id="ARBA00022692"/>
    </source>
</evidence>
<feature type="transmembrane region" description="Helical" evidence="9">
    <location>
        <begin position="148"/>
        <end position="174"/>
    </location>
</feature>
<dbReference type="RefSeq" id="WP_080975109.1">
    <property type="nucleotide sequence ID" value="NZ_CP047655.1"/>
</dbReference>